<comment type="subcellular location">
    <subcellularLocation>
        <location evidence="1">Membrane</location>
        <topology evidence="1">Multi-pass membrane protein</topology>
    </subcellularLocation>
</comment>
<feature type="transmembrane region" description="Helical" evidence="4">
    <location>
        <begin position="425"/>
        <end position="443"/>
    </location>
</feature>
<dbReference type="InterPro" id="IPR036259">
    <property type="entry name" value="MFS_trans_sf"/>
</dbReference>
<feature type="compositionally biased region" description="Basic residues" evidence="3">
    <location>
        <begin position="136"/>
        <end position="145"/>
    </location>
</feature>
<feature type="transmembrane region" description="Helical" evidence="4">
    <location>
        <begin position="369"/>
        <end position="389"/>
    </location>
</feature>
<feature type="transmembrane region" description="Helical" evidence="4">
    <location>
        <begin position="279"/>
        <end position="298"/>
    </location>
</feature>
<keyword evidence="4" id="KW-0472">Membrane</keyword>
<keyword evidence="4" id="KW-1133">Transmembrane helix</keyword>
<dbReference type="AlphaFoldDB" id="C5MHK5"/>
<dbReference type="InterPro" id="IPR011701">
    <property type="entry name" value="MFS"/>
</dbReference>
<evidence type="ECO:0000256" key="4">
    <source>
        <dbReference type="SAM" id="Phobius"/>
    </source>
</evidence>
<feature type="region of interest" description="Disordered" evidence="3">
    <location>
        <begin position="1"/>
        <end position="27"/>
    </location>
</feature>
<feature type="region of interest" description="Disordered" evidence="3">
    <location>
        <begin position="112"/>
        <end position="197"/>
    </location>
</feature>
<accession>C5MHK5</accession>
<dbReference type="KEGG" id="ctp:CTRG_05559"/>
<dbReference type="EMBL" id="GG692402">
    <property type="protein sequence ID" value="EER31107.1"/>
    <property type="molecule type" value="Genomic_DNA"/>
</dbReference>
<dbReference type="PANTHER" id="PTHR11360:SF315">
    <property type="entry name" value="TRANSPORTER MCH2-RELATED"/>
    <property type="match status" value="1"/>
</dbReference>
<feature type="transmembrane region" description="Helical" evidence="4">
    <location>
        <begin position="588"/>
        <end position="608"/>
    </location>
</feature>
<feature type="transmembrane region" description="Helical" evidence="4">
    <location>
        <begin position="304"/>
        <end position="327"/>
    </location>
</feature>
<evidence type="ECO:0000256" key="2">
    <source>
        <dbReference type="ARBA" id="ARBA00006727"/>
    </source>
</evidence>
<evidence type="ECO:0000313" key="6">
    <source>
        <dbReference type="Proteomes" id="UP000002037"/>
    </source>
</evidence>
<feature type="compositionally biased region" description="Low complexity" evidence="3">
    <location>
        <begin position="42"/>
        <end position="65"/>
    </location>
</feature>
<dbReference type="RefSeq" id="XP_002551261.1">
    <property type="nucleotide sequence ID" value="XM_002551215.1"/>
</dbReference>
<dbReference type="Pfam" id="PF07690">
    <property type="entry name" value="MFS_1"/>
    <property type="match status" value="1"/>
</dbReference>
<feature type="transmembrane region" description="Helical" evidence="4">
    <location>
        <begin position="339"/>
        <end position="357"/>
    </location>
</feature>
<evidence type="ECO:0000313" key="5">
    <source>
        <dbReference type="EMBL" id="EER31107.1"/>
    </source>
</evidence>
<evidence type="ECO:0000256" key="3">
    <source>
        <dbReference type="SAM" id="MobiDB-lite"/>
    </source>
</evidence>
<feature type="compositionally biased region" description="Polar residues" evidence="3">
    <location>
        <begin position="1"/>
        <end position="20"/>
    </location>
</feature>
<name>C5MHK5_CANTT</name>
<dbReference type="GO" id="GO:0016020">
    <property type="term" value="C:membrane"/>
    <property type="evidence" value="ECO:0007669"/>
    <property type="project" value="UniProtKB-SubCell"/>
</dbReference>
<dbReference type="OrthoDB" id="2213137at2759"/>
<dbReference type="GeneID" id="8300693"/>
<feature type="transmembrane region" description="Helical" evidence="4">
    <location>
        <begin position="513"/>
        <end position="534"/>
    </location>
</feature>
<keyword evidence="4" id="KW-0812">Transmembrane</keyword>
<dbReference type="eggNOG" id="KOG2504">
    <property type="taxonomic scope" value="Eukaryota"/>
</dbReference>
<dbReference type="Proteomes" id="UP000002037">
    <property type="component" value="Unassembled WGS sequence"/>
</dbReference>
<dbReference type="CDD" id="cd17352">
    <property type="entry name" value="MFS_MCT_SLC16"/>
    <property type="match status" value="1"/>
</dbReference>
<evidence type="ECO:0000256" key="1">
    <source>
        <dbReference type="ARBA" id="ARBA00004141"/>
    </source>
</evidence>
<dbReference type="VEuPathDB" id="FungiDB:CTRG_05559"/>
<protein>
    <recommendedName>
        <fullName evidence="7">Major facilitator superfamily (MFS) profile domain-containing protein</fullName>
    </recommendedName>
</protein>
<reference evidence="5 6" key="1">
    <citation type="journal article" date="2009" name="Nature">
        <title>Evolution of pathogenicity and sexual reproduction in eight Candida genomes.</title>
        <authorList>
            <person name="Butler G."/>
            <person name="Rasmussen M.D."/>
            <person name="Lin M.F."/>
            <person name="Santos M.A."/>
            <person name="Sakthikumar S."/>
            <person name="Munro C.A."/>
            <person name="Rheinbay E."/>
            <person name="Grabherr M."/>
            <person name="Forche A."/>
            <person name="Reedy J.L."/>
            <person name="Agrafioti I."/>
            <person name="Arnaud M.B."/>
            <person name="Bates S."/>
            <person name="Brown A.J."/>
            <person name="Brunke S."/>
            <person name="Costanzo M.C."/>
            <person name="Fitzpatrick D.A."/>
            <person name="de Groot P.W."/>
            <person name="Harris D."/>
            <person name="Hoyer L.L."/>
            <person name="Hube B."/>
            <person name="Klis F.M."/>
            <person name="Kodira C."/>
            <person name="Lennard N."/>
            <person name="Logue M.E."/>
            <person name="Martin R."/>
            <person name="Neiman A.M."/>
            <person name="Nikolaou E."/>
            <person name="Quail M.A."/>
            <person name="Quinn J."/>
            <person name="Santos M.C."/>
            <person name="Schmitzberger F.F."/>
            <person name="Sherlock G."/>
            <person name="Shah P."/>
            <person name="Silverstein K.A."/>
            <person name="Skrzypek M.S."/>
            <person name="Soll D."/>
            <person name="Staggs R."/>
            <person name="Stansfield I."/>
            <person name="Stumpf M.P."/>
            <person name="Sudbery P.E."/>
            <person name="Srikantha T."/>
            <person name="Zeng Q."/>
            <person name="Berman J."/>
            <person name="Berriman M."/>
            <person name="Heitman J."/>
            <person name="Gow N.A."/>
            <person name="Lorenz M.C."/>
            <person name="Birren B.W."/>
            <person name="Kellis M."/>
            <person name="Cuomo C.A."/>
        </authorList>
    </citation>
    <scope>NUCLEOTIDE SEQUENCE [LARGE SCALE GENOMIC DNA]</scope>
    <source>
        <strain evidence="6">ATCC MYA-3404 / T1</strain>
    </source>
</reference>
<evidence type="ECO:0008006" key="7">
    <source>
        <dbReference type="Google" id="ProtNLM"/>
    </source>
</evidence>
<feature type="transmembrane region" description="Helical" evidence="4">
    <location>
        <begin position="250"/>
        <end position="272"/>
    </location>
</feature>
<dbReference type="InterPro" id="IPR050327">
    <property type="entry name" value="Proton-linked_MCT"/>
</dbReference>
<keyword evidence="6" id="KW-1185">Reference proteome</keyword>
<dbReference type="PANTHER" id="PTHR11360">
    <property type="entry name" value="MONOCARBOXYLATE TRANSPORTER"/>
    <property type="match status" value="1"/>
</dbReference>
<feature type="compositionally biased region" description="Basic and acidic residues" evidence="3">
    <location>
        <begin position="156"/>
        <end position="165"/>
    </location>
</feature>
<dbReference type="GO" id="GO:0022857">
    <property type="term" value="F:transmembrane transporter activity"/>
    <property type="evidence" value="ECO:0007669"/>
    <property type="project" value="InterPro"/>
</dbReference>
<feature type="region of interest" description="Disordered" evidence="3">
    <location>
        <begin position="40"/>
        <end position="65"/>
    </location>
</feature>
<gene>
    <name evidence="5" type="ORF">CTRG_05559</name>
</gene>
<organism evidence="5 6">
    <name type="scientific">Candida tropicalis (strain ATCC MYA-3404 / T1)</name>
    <name type="common">Yeast</name>
    <dbReference type="NCBI Taxonomy" id="294747"/>
    <lineage>
        <taxon>Eukaryota</taxon>
        <taxon>Fungi</taxon>
        <taxon>Dikarya</taxon>
        <taxon>Ascomycota</taxon>
        <taxon>Saccharomycotina</taxon>
        <taxon>Pichiomycetes</taxon>
        <taxon>Debaryomycetaceae</taxon>
        <taxon>Candida/Lodderomyces clade</taxon>
        <taxon>Candida</taxon>
    </lineage>
</organism>
<feature type="compositionally biased region" description="Pro residues" evidence="3">
    <location>
        <begin position="167"/>
        <end position="176"/>
    </location>
</feature>
<dbReference type="SUPFAM" id="SSF103473">
    <property type="entry name" value="MFS general substrate transporter"/>
    <property type="match status" value="1"/>
</dbReference>
<feature type="transmembrane region" description="Helical" evidence="4">
    <location>
        <begin position="206"/>
        <end position="230"/>
    </location>
</feature>
<proteinExistence type="inferred from homology"/>
<dbReference type="HOGENOM" id="CLU_001265_1_2_1"/>
<feature type="transmembrane region" description="Helical" evidence="4">
    <location>
        <begin position="489"/>
        <end position="507"/>
    </location>
</feature>
<sequence length="684" mass="75621">MIPSQQSLPISDTDSLSSEISPRDPQPLNQINSYNIQHNNINRTTTGNSSLSTSSSRLSRQSSNFSELSRIITGIKDDQQLIGNLRYTKSTEPDYILANELDRVASRITSRRQSISLDTPHPQPSSSSITSGDVIRKRRNKQSKRRPSEIEDISEDRDHEVDGEKPAQPPQPPPTSSSPSQTSHIEPEESVEDEKESEGKYKADGLMAWITAICAMMNIFATWGGNAAFGVFLNFYLSNDTFRGATKYDYALVGGIIVFLANVLSPISALLYKIFGFRTICLIGVVFQTAGWILASVSTKLWQIYLTQGVLVGVSFSLIFIPSTLVVPTWFIKQKAASMGLTMSGTGLGGLVFSLSVNKVIQDTGDQKWALRMVGLVALFLVLTSATIMKPRNYKQPPLKTTLTKEFIIENAKVIFDLKVVKNQGVCIIALWFTLVIIGYTLMMFSLSSYATAVGLSHSQASTLTAIMNAAQTVGRPCMGFSADYVGRANFATIGSLVISILLYAYWINADTFGSLIGFAICIGLVIGLGASLVQPLIADVISPDLEQMPAAWSAINIFMSFFSLVTEVIALALVVEGSKNPYLHTQIFAGTCYIACFLIVLTLREFLIRKSLHERLNIMEIKLARFTGTTKSGYLKLEDHCDPEEDLNSEDEALLRERVARYHYLLRGNVHSYFIRMFYPVRI</sequence>
<comment type="similarity">
    <text evidence="2">Belongs to the major facilitator superfamily. Monocarboxylate porter (TC 2.A.1.13) family.</text>
</comment>
<dbReference type="Gene3D" id="1.20.1250.20">
    <property type="entry name" value="MFS general substrate transporter like domains"/>
    <property type="match status" value="2"/>
</dbReference>
<feature type="transmembrane region" description="Helical" evidence="4">
    <location>
        <begin position="555"/>
        <end position="576"/>
    </location>
</feature>